<dbReference type="Gene3D" id="1.10.40.70">
    <property type="match status" value="1"/>
</dbReference>
<reference evidence="5" key="1">
    <citation type="submission" date="2021-03" db="EMBL/GenBank/DDBJ databases">
        <title>Ottowia sp. 27C isolated from the cloaca of a Giant Asian pond turtle (Heosemys grandis).</title>
        <authorList>
            <person name="Spergser J."/>
            <person name="Busse H.-J."/>
        </authorList>
    </citation>
    <scope>NUCLEOTIDE SEQUENCE</scope>
    <source>
        <strain evidence="5">27C</strain>
    </source>
</reference>
<sequence>MQPVIEPSVVADLTQLEPRLGEWLLAEHKLSPADLERALGVQRTMGGRLGQLLVDLGLVSEADVGAAHAHLSGLPLVRRDGFPAEKPATTRLNASFLLANHLLPMGDADGATPPTFAASDPGHRGLRDALRLVFGQTPRIVFGLHSEIADQLDEWYVREGEGEAQADGEYEATEFIEHLRDMASEAPIIQRVNQILSQAVSAQASDIHIETYEDKSAVRIRVDGQLFPVDEIDNKDAPAVVSRIKILSQLDIAERRMPQDGRTRLRVHGRELDVRVSTVPTMFGESVVMRLLEKNLDLLSLDRLHFTEPTLAAMRQLLTVPHGVLLVTGPTGSGKSTTLYASLLGLEGRNLKILTVEDPVEYRLQWLNQVQVQPQIGLSFAQVLRSFLRQDPDVIMIGEMRDGETAGIAVQAALTGHLVLSTLHTNSALGAVVRLINMGVEPYLITASVIGVLAQRLVRKLCDACKTPLSAQQAPLAMASLGVPMEEGRTLYQAVGCPACRGTGYRGRLAVHELLLMTEDMKKLVLERGSAISRAQGRYVGGNLLQDGATKVLQGLTTAEEVLRVARQDD</sequence>
<accession>A0A975CFX6</accession>
<dbReference type="PROSITE" id="PS00662">
    <property type="entry name" value="T2SP_E"/>
    <property type="match status" value="1"/>
</dbReference>
<proteinExistence type="inferred from homology"/>
<name>A0A975CFX6_9BURK</name>
<evidence type="ECO:0000313" key="6">
    <source>
        <dbReference type="Proteomes" id="UP000663903"/>
    </source>
</evidence>
<dbReference type="AlphaFoldDB" id="A0A975CFX6"/>
<evidence type="ECO:0000256" key="2">
    <source>
        <dbReference type="ARBA" id="ARBA00022741"/>
    </source>
</evidence>
<dbReference type="FunFam" id="3.40.50.300:FF:000398">
    <property type="entry name" value="Type IV pilus assembly ATPase PilB"/>
    <property type="match status" value="1"/>
</dbReference>
<dbReference type="Proteomes" id="UP000663903">
    <property type="component" value="Chromosome"/>
</dbReference>
<keyword evidence="2" id="KW-0547">Nucleotide-binding</keyword>
<dbReference type="Gene3D" id="3.40.50.300">
    <property type="entry name" value="P-loop containing nucleotide triphosphate hydrolases"/>
    <property type="match status" value="1"/>
</dbReference>
<dbReference type="EMBL" id="CP071796">
    <property type="protein sequence ID" value="QTD45051.1"/>
    <property type="molecule type" value="Genomic_DNA"/>
</dbReference>
<dbReference type="SUPFAM" id="SSF160246">
    <property type="entry name" value="EspE N-terminal domain-like"/>
    <property type="match status" value="1"/>
</dbReference>
<dbReference type="PANTHER" id="PTHR30258:SF2">
    <property type="entry name" value="COMG OPERON PROTEIN 1"/>
    <property type="match status" value="1"/>
</dbReference>
<dbReference type="PANTHER" id="PTHR30258">
    <property type="entry name" value="TYPE II SECRETION SYSTEM PROTEIN GSPE-RELATED"/>
    <property type="match status" value="1"/>
</dbReference>
<dbReference type="SUPFAM" id="SSF52540">
    <property type="entry name" value="P-loop containing nucleoside triphosphate hydrolases"/>
    <property type="match status" value="1"/>
</dbReference>
<dbReference type="InterPro" id="IPR027417">
    <property type="entry name" value="P-loop_NTPase"/>
</dbReference>
<dbReference type="Pfam" id="PF00437">
    <property type="entry name" value="T2SSE"/>
    <property type="match status" value="1"/>
</dbReference>
<dbReference type="InterPro" id="IPR007831">
    <property type="entry name" value="T2SS_GspE_N"/>
</dbReference>
<keyword evidence="6" id="KW-1185">Reference proteome</keyword>
<evidence type="ECO:0000313" key="5">
    <source>
        <dbReference type="EMBL" id="QTD45051.1"/>
    </source>
</evidence>
<protein>
    <submittedName>
        <fullName evidence="5">Flp pilus assembly complex ATPase component TadA</fullName>
    </submittedName>
</protein>
<dbReference type="Gene3D" id="3.30.450.90">
    <property type="match status" value="1"/>
</dbReference>
<feature type="domain" description="Bacterial type II secretion system protein E" evidence="4">
    <location>
        <begin position="388"/>
        <end position="402"/>
    </location>
</feature>
<dbReference type="InterPro" id="IPR037257">
    <property type="entry name" value="T2SS_E_N_sf"/>
</dbReference>
<dbReference type="InterPro" id="IPR001482">
    <property type="entry name" value="T2SS/T4SS_dom"/>
</dbReference>
<dbReference type="GO" id="GO:0016887">
    <property type="term" value="F:ATP hydrolysis activity"/>
    <property type="evidence" value="ECO:0007669"/>
    <property type="project" value="TreeGrafter"/>
</dbReference>
<dbReference type="KEGG" id="otd:J1M35_18800"/>
<evidence type="ECO:0000259" key="4">
    <source>
        <dbReference type="PROSITE" id="PS00662"/>
    </source>
</evidence>
<organism evidence="5 6">
    <name type="scientific">Ottowia testudinis</name>
    <dbReference type="NCBI Taxonomy" id="2816950"/>
    <lineage>
        <taxon>Bacteria</taxon>
        <taxon>Pseudomonadati</taxon>
        <taxon>Pseudomonadota</taxon>
        <taxon>Betaproteobacteria</taxon>
        <taxon>Burkholderiales</taxon>
        <taxon>Comamonadaceae</taxon>
        <taxon>Ottowia</taxon>
    </lineage>
</organism>
<gene>
    <name evidence="5" type="primary">tadA</name>
    <name evidence="5" type="ORF">J1M35_18800</name>
</gene>
<evidence type="ECO:0000256" key="1">
    <source>
        <dbReference type="ARBA" id="ARBA00006611"/>
    </source>
</evidence>
<dbReference type="GO" id="GO:0005524">
    <property type="term" value="F:ATP binding"/>
    <property type="evidence" value="ECO:0007669"/>
    <property type="project" value="UniProtKB-KW"/>
</dbReference>
<evidence type="ECO:0000256" key="3">
    <source>
        <dbReference type="ARBA" id="ARBA00022840"/>
    </source>
</evidence>
<dbReference type="Pfam" id="PF05157">
    <property type="entry name" value="MshEN"/>
    <property type="match status" value="1"/>
</dbReference>
<dbReference type="CDD" id="cd01129">
    <property type="entry name" value="PulE-GspE-like"/>
    <property type="match status" value="1"/>
</dbReference>
<comment type="similarity">
    <text evidence="1">Belongs to the GSP E family.</text>
</comment>
<dbReference type="RefSeq" id="WP_208008803.1">
    <property type="nucleotide sequence ID" value="NZ_CP071796.1"/>
</dbReference>
<dbReference type="FunFam" id="3.30.450.90:FF:000001">
    <property type="entry name" value="Type II secretion system ATPase GspE"/>
    <property type="match status" value="1"/>
</dbReference>
<keyword evidence="3" id="KW-0067">ATP-binding</keyword>
<dbReference type="GO" id="GO:0005886">
    <property type="term" value="C:plasma membrane"/>
    <property type="evidence" value="ECO:0007669"/>
    <property type="project" value="TreeGrafter"/>
</dbReference>